<feature type="domain" description="Bulb-type lectin" evidence="22">
    <location>
        <begin position="22"/>
        <end position="149"/>
    </location>
</feature>
<dbReference type="Pfam" id="PF08276">
    <property type="entry name" value="PAN_2"/>
    <property type="match status" value="1"/>
</dbReference>
<dbReference type="GO" id="GO:0005524">
    <property type="term" value="F:ATP binding"/>
    <property type="evidence" value="ECO:0007669"/>
    <property type="project" value="UniProtKB-UniRule"/>
</dbReference>
<accession>A0A5J9SRX0</accession>
<dbReference type="PROSITE" id="PS00108">
    <property type="entry name" value="PROTEIN_KINASE_ST"/>
    <property type="match status" value="1"/>
</dbReference>
<keyword evidence="25" id="KW-1185">Reference proteome</keyword>
<keyword evidence="13" id="KW-1015">Disulfide bond</keyword>
<dbReference type="Gene3D" id="1.10.510.10">
    <property type="entry name" value="Transferase(Phosphotransferase) domain 1"/>
    <property type="match status" value="1"/>
</dbReference>
<keyword evidence="6 19" id="KW-0812">Transmembrane</keyword>
<feature type="domain" description="Apple" evidence="23">
    <location>
        <begin position="339"/>
        <end position="421"/>
    </location>
</feature>
<proteinExistence type="predicted"/>
<dbReference type="Proteomes" id="UP000324897">
    <property type="component" value="Unassembled WGS sequence"/>
</dbReference>
<dbReference type="SMART" id="SM00108">
    <property type="entry name" value="B_lectin"/>
    <property type="match status" value="1"/>
</dbReference>
<keyword evidence="7 20" id="KW-0732">Signal</keyword>
<evidence type="ECO:0000256" key="20">
    <source>
        <dbReference type="SAM" id="SignalP"/>
    </source>
</evidence>
<sequence length="786" mass="87707">MYPLILCGFLLSLHTLSCSGTTDTLSHGHSLTGVDERLVSENGKFALGFFPPSSKSSDSTVNSYLGIWFNKISKFTPVWTANRDKPISSLTLQKLMISGDGNLVVLAQDNIIWSTNANITANNTVAVLLGNGNLVLRSSLNSSDIFWQSFDYPTDTLLSGAKLGSNKVTGLNHYYVSRKNLIDQASGVYSNRLGFDRSMRISWKTSIEYWSSGEWNGRFFSSIPEMSGDSFSNLTFVDNDQEVYFSYTLLDENTTNFQVFLDVSGQWKVRIWNAHDWVTFSYYPKYQCDVYGVCGAFTICTNNENPPCNCMKGFSKRSPEDWELEDRTGGCIRNTPLNCRSLDKNRTYKVDEFYSVPFIKLPQNGKAILNATSAEACAQVCLSKCSCTAYSYGKGGCSIWHHDLINVVNDADGETLYLRLAAKEVQRWKSKKHVLIIGVAIGVTTSTLVVIFLMVIWRSGKWSNHAIDNDHQDTIGVIAFKYDDMKRATKHFSEKLGGGGFGSVFKGYLTDSIAIAVKRLDNPRQGEKQFRAEVSSIGIIQHVNLVKLIGFCCEGDRRLLVYEHMPNSSLDVHLFQSHGIVLGWDIRYKIALGVARGLAYLHHSCRDCIIHCDIKPQNILLGTCFIPKIADFGMAKFLGRDFSRVVTTMRGTIGYLAPEWLSGTAITSKVDVYSYGMVLLEIISGRRNSGKESSTDDDHAGYFPVQVANKLLDGDVGTLVDTDLHDEVNMEEVERVCKVACWCIQDNEFQRPTMIEVVQILEGTVQQEMPPVPRLLRAIAGDSHST</sequence>
<dbReference type="SUPFAM" id="SSF51110">
    <property type="entry name" value="alpha-D-mannose-specific plant lectins"/>
    <property type="match status" value="1"/>
</dbReference>
<evidence type="ECO:0000256" key="18">
    <source>
        <dbReference type="PROSITE-ProRule" id="PRU10141"/>
    </source>
</evidence>
<dbReference type="GO" id="GO:0051707">
    <property type="term" value="P:response to other organism"/>
    <property type="evidence" value="ECO:0007669"/>
    <property type="project" value="UniProtKB-ARBA"/>
</dbReference>
<evidence type="ECO:0000256" key="9">
    <source>
        <dbReference type="ARBA" id="ARBA00022777"/>
    </source>
</evidence>
<feature type="non-terminal residue" evidence="24">
    <location>
        <position position="1"/>
    </location>
</feature>
<dbReference type="EC" id="2.7.11.1" evidence="2"/>
<keyword evidence="14" id="KW-0675">Receptor</keyword>
<feature type="transmembrane region" description="Helical" evidence="19">
    <location>
        <begin position="434"/>
        <end position="457"/>
    </location>
</feature>
<evidence type="ECO:0000256" key="6">
    <source>
        <dbReference type="ARBA" id="ARBA00022692"/>
    </source>
</evidence>
<feature type="binding site" evidence="18">
    <location>
        <position position="518"/>
    </location>
    <ligand>
        <name>ATP</name>
        <dbReference type="ChEBI" id="CHEBI:30616"/>
    </ligand>
</feature>
<gene>
    <name evidence="24" type="ORF">EJB05_52778</name>
</gene>
<dbReference type="FunFam" id="3.30.200.20:FF:000250">
    <property type="entry name" value="Serine/threonine-protein kinase"/>
    <property type="match status" value="1"/>
</dbReference>
<keyword evidence="15" id="KW-0325">Glycoprotein</keyword>
<dbReference type="GO" id="GO:0004674">
    <property type="term" value="F:protein serine/threonine kinase activity"/>
    <property type="evidence" value="ECO:0007669"/>
    <property type="project" value="UniProtKB-KW"/>
</dbReference>
<dbReference type="AlphaFoldDB" id="A0A5J9SRX0"/>
<feature type="chain" id="PRO_5023939237" description="non-specific serine/threonine protein kinase" evidence="20">
    <location>
        <begin position="21"/>
        <end position="786"/>
    </location>
</feature>
<evidence type="ECO:0000256" key="10">
    <source>
        <dbReference type="ARBA" id="ARBA00022840"/>
    </source>
</evidence>
<dbReference type="InterPro" id="IPR003609">
    <property type="entry name" value="Pan_app"/>
</dbReference>
<dbReference type="GO" id="GO:0016020">
    <property type="term" value="C:membrane"/>
    <property type="evidence" value="ECO:0007669"/>
    <property type="project" value="UniProtKB-SubCell"/>
</dbReference>
<dbReference type="FunFam" id="1.10.510.10:FF:000227">
    <property type="entry name" value="Serine/threonine-protein kinase"/>
    <property type="match status" value="1"/>
</dbReference>
<dbReference type="GO" id="GO:0048544">
    <property type="term" value="P:recognition of pollen"/>
    <property type="evidence" value="ECO:0007669"/>
    <property type="project" value="InterPro"/>
</dbReference>
<evidence type="ECO:0000313" key="25">
    <source>
        <dbReference type="Proteomes" id="UP000324897"/>
    </source>
</evidence>
<feature type="domain" description="Protein kinase" evidence="21">
    <location>
        <begin position="490"/>
        <end position="765"/>
    </location>
</feature>
<evidence type="ECO:0000256" key="17">
    <source>
        <dbReference type="ARBA" id="ARBA00048679"/>
    </source>
</evidence>
<dbReference type="InterPro" id="IPR001480">
    <property type="entry name" value="Bulb-type_lectin_dom"/>
</dbReference>
<dbReference type="InterPro" id="IPR036426">
    <property type="entry name" value="Bulb-type_lectin_dom_sf"/>
</dbReference>
<keyword evidence="9" id="KW-0418">Kinase</keyword>
<dbReference type="CDD" id="cd01098">
    <property type="entry name" value="PAN_AP_plant"/>
    <property type="match status" value="1"/>
</dbReference>
<evidence type="ECO:0000256" key="3">
    <source>
        <dbReference type="ARBA" id="ARBA00022527"/>
    </source>
</evidence>
<evidence type="ECO:0000259" key="23">
    <source>
        <dbReference type="PROSITE" id="PS50948"/>
    </source>
</evidence>
<evidence type="ECO:0000259" key="21">
    <source>
        <dbReference type="PROSITE" id="PS50011"/>
    </source>
</evidence>
<name>A0A5J9SRX0_9POAL</name>
<comment type="catalytic activity">
    <reaction evidence="17">
        <text>L-seryl-[protein] + ATP = O-phospho-L-seryl-[protein] + ADP + H(+)</text>
        <dbReference type="Rhea" id="RHEA:17989"/>
        <dbReference type="Rhea" id="RHEA-COMP:9863"/>
        <dbReference type="Rhea" id="RHEA-COMP:11604"/>
        <dbReference type="ChEBI" id="CHEBI:15378"/>
        <dbReference type="ChEBI" id="CHEBI:29999"/>
        <dbReference type="ChEBI" id="CHEBI:30616"/>
        <dbReference type="ChEBI" id="CHEBI:83421"/>
        <dbReference type="ChEBI" id="CHEBI:456216"/>
        <dbReference type="EC" id="2.7.11.1"/>
    </reaction>
</comment>
<dbReference type="InterPro" id="IPR011009">
    <property type="entry name" value="Kinase-like_dom_sf"/>
</dbReference>
<comment type="subcellular location">
    <subcellularLocation>
        <location evidence="1">Membrane</location>
        <topology evidence="1">Single-pass type I membrane protein</topology>
    </subcellularLocation>
</comment>
<dbReference type="Pfam" id="PF01453">
    <property type="entry name" value="B_lectin"/>
    <property type="match status" value="1"/>
</dbReference>
<evidence type="ECO:0000256" key="2">
    <source>
        <dbReference type="ARBA" id="ARBA00012513"/>
    </source>
</evidence>
<evidence type="ECO:0000256" key="15">
    <source>
        <dbReference type="ARBA" id="ARBA00023180"/>
    </source>
</evidence>
<evidence type="ECO:0000256" key="19">
    <source>
        <dbReference type="SAM" id="Phobius"/>
    </source>
</evidence>
<feature type="signal peptide" evidence="20">
    <location>
        <begin position="1"/>
        <end position="20"/>
    </location>
</feature>
<dbReference type="Pfam" id="PF00954">
    <property type="entry name" value="S_locus_glycop"/>
    <property type="match status" value="1"/>
</dbReference>
<keyword evidence="12 19" id="KW-0472">Membrane</keyword>
<organism evidence="24 25">
    <name type="scientific">Eragrostis curvula</name>
    <name type="common">weeping love grass</name>
    <dbReference type="NCBI Taxonomy" id="38414"/>
    <lineage>
        <taxon>Eukaryota</taxon>
        <taxon>Viridiplantae</taxon>
        <taxon>Streptophyta</taxon>
        <taxon>Embryophyta</taxon>
        <taxon>Tracheophyta</taxon>
        <taxon>Spermatophyta</taxon>
        <taxon>Magnoliopsida</taxon>
        <taxon>Liliopsida</taxon>
        <taxon>Poales</taxon>
        <taxon>Poaceae</taxon>
        <taxon>PACMAD clade</taxon>
        <taxon>Chloridoideae</taxon>
        <taxon>Eragrostideae</taxon>
        <taxon>Eragrostidinae</taxon>
        <taxon>Eragrostis</taxon>
    </lineage>
</organism>
<dbReference type="InterPro" id="IPR024171">
    <property type="entry name" value="SRK-like_kinase"/>
</dbReference>
<evidence type="ECO:0000256" key="11">
    <source>
        <dbReference type="ARBA" id="ARBA00022989"/>
    </source>
</evidence>
<dbReference type="CDD" id="cd00028">
    <property type="entry name" value="B_lectin"/>
    <property type="match status" value="1"/>
</dbReference>
<keyword evidence="11 19" id="KW-1133">Transmembrane helix</keyword>
<dbReference type="PANTHER" id="PTHR47974">
    <property type="entry name" value="OS07G0415500 PROTEIN"/>
    <property type="match status" value="1"/>
</dbReference>
<evidence type="ECO:0000256" key="5">
    <source>
        <dbReference type="ARBA" id="ARBA00022679"/>
    </source>
</evidence>
<dbReference type="SUPFAM" id="SSF56112">
    <property type="entry name" value="Protein kinase-like (PK-like)"/>
    <property type="match status" value="1"/>
</dbReference>
<keyword evidence="4" id="KW-0245">EGF-like domain</keyword>
<dbReference type="PROSITE" id="PS50948">
    <property type="entry name" value="PAN"/>
    <property type="match status" value="1"/>
</dbReference>
<keyword evidence="3" id="KW-0723">Serine/threonine-protein kinase</keyword>
<dbReference type="EMBL" id="RWGY01000391">
    <property type="protein sequence ID" value="TVU01782.1"/>
    <property type="molecule type" value="Genomic_DNA"/>
</dbReference>
<evidence type="ECO:0000256" key="13">
    <source>
        <dbReference type="ARBA" id="ARBA00023157"/>
    </source>
</evidence>
<keyword evidence="5" id="KW-0808">Transferase</keyword>
<dbReference type="OrthoDB" id="586402at2759"/>
<dbReference type="PIRSF" id="PIRSF000641">
    <property type="entry name" value="SRK"/>
    <property type="match status" value="1"/>
</dbReference>
<dbReference type="CDD" id="cd14066">
    <property type="entry name" value="STKc_IRAK"/>
    <property type="match status" value="1"/>
</dbReference>
<dbReference type="PROSITE" id="PS50927">
    <property type="entry name" value="BULB_LECTIN"/>
    <property type="match status" value="1"/>
</dbReference>
<keyword evidence="8 18" id="KW-0547">Nucleotide-binding</keyword>
<dbReference type="PROSITE" id="PS00107">
    <property type="entry name" value="PROTEIN_KINASE_ATP"/>
    <property type="match status" value="1"/>
</dbReference>
<dbReference type="Gene3D" id="2.90.10.10">
    <property type="entry name" value="Bulb-type lectin domain"/>
    <property type="match status" value="1"/>
</dbReference>
<dbReference type="InterPro" id="IPR000858">
    <property type="entry name" value="S_locus_glycoprot_dom"/>
</dbReference>
<evidence type="ECO:0000256" key="14">
    <source>
        <dbReference type="ARBA" id="ARBA00023170"/>
    </source>
</evidence>
<dbReference type="InterPro" id="IPR000719">
    <property type="entry name" value="Prot_kinase_dom"/>
</dbReference>
<dbReference type="InterPro" id="IPR017441">
    <property type="entry name" value="Protein_kinase_ATP_BS"/>
</dbReference>
<evidence type="ECO:0000256" key="8">
    <source>
        <dbReference type="ARBA" id="ARBA00022741"/>
    </source>
</evidence>
<dbReference type="Pfam" id="PF00069">
    <property type="entry name" value="Pkinase"/>
    <property type="match status" value="1"/>
</dbReference>
<comment type="caution">
    <text evidence="24">The sequence shown here is derived from an EMBL/GenBank/DDBJ whole genome shotgun (WGS) entry which is preliminary data.</text>
</comment>
<dbReference type="SMART" id="SM00473">
    <property type="entry name" value="PAN_AP"/>
    <property type="match status" value="1"/>
</dbReference>
<evidence type="ECO:0000256" key="1">
    <source>
        <dbReference type="ARBA" id="ARBA00004479"/>
    </source>
</evidence>
<comment type="catalytic activity">
    <reaction evidence="16">
        <text>L-threonyl-[protein] + ATP = O-phospho-L-threonyl-[protein] + ADP + H(+)</text>
        <dbReference type="Rhea" id="RHEA:46608"/>
        <dbReference type="Rhea" id="RHEA-COMP:11060"/>
        <dbReference type="Rhea" id="RHEA-COMP:11605"/>
        <dbReference type="ChEBI" id="CHEBI:15378"/>
        <dbReference type="ChEBI" id="CHEBI:30013"/>
        <dbReference type="ChEBI" id="CHEBI:30616"/>
        <dbReference type="ChEBI" id="CHEBI:61977"/>
        <dbReference type="ChEBI" id="CHEBI:456216"/>
        <dbReference type="EC" id="2.7.11.1"/>
    </reaction>
</comment>
<evidence type="ECO:0000313" key="24">
    <source>
        <dbReference type="EMBL" id="TVU01782.1"/>
    </source>
</evidence>
<reference evidence="24 25" key="1">
    <citation type="journal article" date="2019" name="Sci. Rep.">
        <title>A high-quality genome of Eragrostis curvula grass provides insights into Poaceae evolution and supports new strategies to enhance forage quality.</title>
        <authorList>
            <person name="Carballo J."/>
            <person name="Santos B.A.C.M."/>
            <person name="Zappacosta D."/>
            <person name="Garbus I."/>
            <person name="Selva J.P."/>
            <person name="Gallo C.A."/>
            <person name="Diaz A."/>
            <person name="Albertini E."/>
            <person name="Caccamo M."/>
            <person name="Echenique V."/>
        </authorList>
    </citation>
    <scope>NUCLEOTIDE SEQUENCE [LARGE SCALE GENOMIC DNA]</scope>
    <source>
        <strain evidence="25">cv. Victoria</strain>
        <tissue evidence="24">Leaf</tissue>
    </source>
</reference>
<keyword evidence="10 18" id="KW-0067">ATP-binding</keyword>
<evidence type="ECO:0000256" key="16">
    <source>
        <dbReference type="ARBA" id="ARBA00047899"/>
    </source>
</evidence>
<dbReference type="PROSITE" id="PS50011">
    <property type="entry name" value="PROTEIN_KINASE_DOM"/>
    <property type="match status" value="1"/>
</dbReference>
<dbReference type="PANTHER" id="PTHR47974:SF19">
    <property type="entry name" value="RECEPTOR-LIKE SERINE_THREONINE-PROTEIN KINASE"/>
    <property type="match status" value="1"/>
</dbReference>
<evidence type="ECO:0000256" key="12">
    <source>
        <dbReference type="ARBA" id="ARBA00023136"/>
    </source>
</evidence>
<evidence type="ECO:0000256" key="7">
    <source>
        <dbReference type="ARBA" id="ARBA00022729"/>
    </source>
</evidence>
<dbReference type="InterPro" id="IPR008271">
    <property type="entry name" value="Ser/Thr_kinase_AS"/>
</dbReference>
<evidence type="ECO:0000259" key="22">
    <source>
        <dbReference type="PROSITE" id="PS50927"/>
    </source>
</evidence>
<dbReference type="SMART" id="SM00220">
    <property type="entry name" value="S_TKc"/>
    <property type="match status" value="1"/>
</dbReference>
<protein>
    <recommendedName>
        <fullName evidence="2">non-specific serine/threonine protein kinase</fullName>
        <ecNumber evidence="2">2.7.11.1</ecNumber>
    </recommendedName>
</protein>
<dbReference type="Gene3D" id="3.30.200.20">
    <property type="entry name" value="Phosphorylase Kinase, domain 1"/>
    <property type="match status" value="1"/>
</dbReference>
<dbReference type="Gramene" id="TVU01782">
    <property type="protein sequence ID" value="TVU01782"/>
    <property type="gene ID" value="EJB05_52778"/>
</dbReference>
<dbReference type="FunFam" id="2.90.10.10:FF:000002">
    <property type="entry name" value="Serine/threonine-protein kinase"/>
    <property type="match status" value="1"/>
</dbReference>
<evidence type="ECO:0000256" key="4">
    <source>
        <dbReference type="ARBA" id="ARBA00022536"/>
    </source>
</evidence>